<feature type="transmembrane region" description="Helical" evidence="9">
    <location>
        <begin position="109"/>
        <end position="133"/>
    </location>
</feature>
<dbReference type="InterPro" id="IPR017475">
    <property type="entry name" value="EPS_sugar_tfrase"/>
</dbReference>
<dbReference type="GO" id="GO:0016780">
    <property type="term" value="F:phosphotransferase activity, for other substituted phosphate groups"/>
    <property type="evidence" value="ECO:0007669"/>
    <property type="project" value="TreeGrafter"/>
</dbReference>
<gene>
    <name evidence="11" type="ORF">JGI23_00919</name>
</gene>
<dbReference type="InterPro" id="IPR003362">
    <property type="entry name" value="Bact_transf"/>
</dbReference>
<dbReference type="Pfam" id="PF13727">
    <property type="entry name" value="CoA_binding_3"/>
    <property type="match status" value="1"/>
</dbReference>
<dbReference type="GO" id="GO:0005886">
    <property type="term" value="C:plasma membrane"/>
    <property type="evidence" value="ECO:0007669"/>
    <property type="project" value="UniProtKB-SubCell"/>
</dbReference>
<comment type="subcellular location">
    <subcellularLocation>
        <location evidence="2">Cell membrane</location>
    </subcellularLocation>
    <subcellularLocation>
        <location evidence="1">Membrane</location>
        <topology evidence="1">Multi-pass membrane protein</topology>
    </subcellularLocation>
</comment>
<evidence type="ECO:0000259" key="10">
    <source>
        <dbReference type="Pfam" id="PF02397"/>
    </source>
</evidence>
<evidence type="ECO:0000256" key="9">
    <source>
        <dbReference type="SAM" id="Phobius"/>
    </source>
</evidence>
<evidence type="ECO:0000256" key="7">
    <source>
        <dbReference type="ARBA" id="ARBA00022989"/>
    </source>
</evidence>
<dbReference type="Gene3D" id="3.40.50.720">
    <property type="entry name" value="NAD(P)-binding Rossmann-like Domain"/>
    <property type="match status" value="1"/>
</dbReference>
<evidence type="ECO:0000256" key="8">
    <source>
        <dbReference type="ARBA" id="ARBA00023136"/>
    </source>
</evidence>
<sequence length="479" mass="55331">MLRFPKYKYLLLFLDIIIVNLSFFISAVLIKEVANIKDFSASSQFIFSLIFSLLLAFIFQWNALYRINVFSTRVPQLIRLLKSISIGLAIYVIVGFLSKFTLIYNSRLVFISFATLLISLFTLYRVILLPQFLKHFMNLKIFKRKCIIVGGGELGKRILNDITAKPELGLEIAGIVDDNITPGARILNGYKILGNVGDIIKICEEQNVDEIIIGIDNITHERLIKIIEEAKKTKCTVRLTSSIFKVIPNRLTTEYYIDFPTVTLTRGLYSEIYLIQKRIVDFAISLIALIFLSPFFLLIAVLIKMTSRGPVFYVHERVGKDGKRFKMYKFRTMYLDADKDKTRVEWMKKFIENGEHPDGETSSKKVVDKRKITPIGRILRKFSIDELPQLINVLKGEMSLVGPRPVLPYEYEMFKPWYYERNKVLPGCTGFWQVYGRAKTNFDDMVLMDIYYIQNMSPWLDLQIILKTIPVMLFGKGGG</sequence>
<dbReference type="Proteomes" id="UP000199197">
    <property type="component" value="Unassembled WGS sequence"/>
</dbReference>
<keyword evidence="5 11" id="KW-0808">Transferase</keyword>
<name>A0A0P1MY61_9BACT</name>
<dbReference type="Pfam" id="PF02397">
    <property type="entry name" value="Bac_transf"/>
    <property type="match status" value="1"/>
</dbReference>
<feature type="transmembrane region" description="Helical" evidence="9">
    <location>
        <begin position="279"/>
        <end position="303"/>
    </location>
</feature>
<comment type="similarity">
    <text evidence="3">Belongs to the bacterial sugar transferase family.</text>
</comment>
<evidence type="ECO:0000256" key="3">
    <source>
        <dbReference type="ARBA" id="ARBA00006464"/>
    </source>
</evidence>
<feature type="transmembrane region" description="Helical" evidence="9">
    <location>
        <begin position="45"/>
        <end position="65"/>
    </location>
</feature>
<evidence type="ECO:0000256" key="5">
    <source>
        <dbReference type="ARBA" id="ARBA00022679"/>
    </source>
</evidence>
<organism evidence="11 12">
    <name type="scientific">Candidatus Chryseopegocella kryptomonas</name>
    <dbReference type="NCBI Taxonomy" id="1633643"/>
    <lineage>
        <taxon>Bacteria</taxon>
        <taxon>Pseudomonadati</taxon>
        <taxon>Candidatus Kryptoniota</taxon>
        <taxon>Candidatus Chryseopegocella</taxon>
    </lineage>
</organism>
<accession>A0A0P1MY61</accession>
<evidence type="ECO:0000313" key="12">
    <source>
        <dbReference type="Proteomes" id="UP000199197"/>
    </source>
</evidence>
<evidence type="ECO:0000256" key="1">
    <source>
        <dbReference type="ARBA" id="ARBA00004141"/>
    </source>
</evidence>
<keyword evidence="4" id="KW-1003">Cell membrane</keyword>
<evidence type="ECO:0000256" key="4">
    <source>
        <dbReference type="ARBA" id="ARBA00022475"/>
    </source>
</evidence>
<keyword evidence="12" id="KW-1185">Reference proteome</keyword>
<dbReference type="AlphaFoldDB" id="A0A0P1MY61"/>
<feature type="domain" description="Bacterial sugar transferase" evidence="10">
    <location>
        <begin position="277"/>
        <end position="473"/>
    </location>
</feature>
<dbReference type="InterPro" id="IPR036291">
    <property type="entry name" value="NAD(P)-bd_dom_sf"/>
</dbReference>
<dbReference type="NCBIfam" id="TIGR03025">
    <property type="entry name" value="EPS_sugtrans"/>
    <property type="match status" value="1"/>
</dbReference>
<dbReference type="EMBL" id="CZVW01000008">
    <property type="protein sequence ID" value="CUT00782.1"/>
    <property type="molecule type" value="Genomic_DNA"/>
</dbReference>
<evidence type="ECO:0000256" key="6">
    <source>
        <dbReference type="ARBA" id="ARBA00022692"/>
    </source>
</evidence>
<feature type="transmembrane region" description="Helical" evidence="9">
    <location>
        <begin position="9"/>
        <end position="30"/>
    </location>
</feature>
<reference evidence="12" key="1">
    <citation type="submission" date="2015-11" db="EMBL/GenBank/DDBJ databases">
        <authorList>
            <person name="Varghese N."/>
        </authorList>
    </citation>
    <scope>NUCLEOTIDE SEQUENCE [LARGE SCALE GENOMIC DNA]</scope>
    <source>
        <strain evidence="12">JGI-23</strain>
    </source>
</reference>
<protein>
    <submittedName>
        <fullName evidence="11">Undecaprenyl-phosphate galactose phosphotransferase</fullName>
    </submittedName>
</protein>
<keyword evidence="6 9" id="KW-0812">Transmembrane</keyword>
<keyword evidence="8 9" id="KW-0472">Membrane</keyword>
<proteinExistence type="inferred from homology"/>
<dbReference type="PANTHER" id="PTHR30576:SF4">
    <property type="entry name" value="UNDECAPRENYL-PHOSPHATE GALACTOSE PHOSPHOTRANSFERASE"/>
    <property type="match status" value="1"/>
</dbReference>
<evidence type="ECO:0000313" key="11">
    <source>
        <dbReference type="EMBL" id="CUT00782.1"/>
    </source>
</evidence>
<dbReference type="SUPFAM" id="SSF51735">
    <property type="entry name" value="NAD(P)-binding Rossmann-fold domains"/>
    <property type="match status" value="1"/>
</dbReference>
<feature type="transmembrane region" description="Helical" evidence="9">
    <location>
        <begin position="77"/>
        <end position="97"/>
    </location>
</feature>
<evidence type="ECO:0000256" key="2">
    <source>
        <dbReference type="ARBA" id="ARBA00004236"/>
    </source>
</evidence>
<keyword evidence="7 9" id="KW-1133">Transmembrane helix</keyword>
<dbReference type="PANTHER" id="PTHR30576">
    <property type="entry name" value="COLANIC BIOSYNTHESIS UDP-GLUCOSE LIPID CARRIER TRANSFERASE"/>
    <property type="match status" value="1"/>
</dbReference>